<protein>
    <submittedName>
        <fullName evidence="3">Unannotated protein</fullName>
    </submittedName>
</protein>
<name>A0A6J6AUX7_9ZZZZ</name>
<evidence type="ECO:0000313" key="3">
    <source>
        <dbReference type="EMBL" id="CAB4530760.1"/>
    </source>
</evidence>
<accession>A0A6J6AUX7</accession>
<feature type="region of interest" description="Disordered" evidence="1">
    <location>
        <begin position="129"/>
        <end position="166"/>
    </location>
</feature>
<dbReference type="EMBL" id="CAEZSF010000016">
    <property type="protein sequence ID" value="CAB4530760.1"/>
    <property type="molecule type" value="Genomic_DNA"/>
</dbReference>
<keyword evidence="2" id="KW-0472">Membrane</keyword>
<proteinExistence type="predicted"/>
<feature type="transmembrane region" description="Helical" evidence="2">
    <location>
        <begin position="180"/>
        <end position="201"/>
    </location>
</feature>
<organism evidence="3">
    <name type="scientific">freshwater metagenome</name>
    <dbReference type="NCBI Taxonomy" id="449393"/>
    <lineage>
        <taxon>unclassified sequences</taxon>
        <taxon>metagenomes</taxon>
        <taxon>ecological metagenomes</taxon>
    </lineage>
</organism>
<reference evidence="3" key="1">
    <citation type="submission" date="2020-05" db="EMBL/GenBank/DDBJ databases">
        <authorList>
            <person name="Chiriac C."/>
            <person name="Salcher M."/>
            <person name="Ghai R."/>
            <person name="Kavagutti S V."/>
        </authorList>
    </citation>
    <scope>NUCLEOTIDE SEQUENCE</scope>
</reference>
<evidence type="ECO:0000256" key="2">
    <source>
        <dbReference type="SAM" id="Phobius"/>
    </source>
</evidence>
<sequence>MRFLVGFVVAFSAVGVLSSVAGAEVTGFTVTLTPRRAEPGATVAIASSCTFTAGDEFSKVEVTLGSTTVTLTPSGPPVADGDGFRQDLTGSLTAPTEPGIYLVTELCLTTGGEATGNQALTVLVPTTTVPETTLPPTTLPSTTLPSPAPPTTTVSPPLSAGGVASGATTGPQELAATGRYSARFAMFGSALLLLGIGLSLFSRRADAS</sequence>
<evidence type="ECO:0000256" key="1">
    <source>
        <dbReference type="SAM" id="MobiDB-lite"/>
    </source>
</evidence>
<gene>
    <name evidence="3" type="ORF">UFOPK1358_00308</name>
</gene>
<keyword evidence="2" id="KW-0812">Transmembrane</keyword>
<dbReference type="AlphaFoldDB" id="A0A6J6AUX7"/>
<keyword evidence="2" id="KW-1133">Transmembrane helix</keyword>